<evidence type="ECO:0000313" key="3">
    <source>
        <dbReference type="Proteomes" id="UP000285908"/>
    </source>
</evidence>
<organism evidence="2 3">
    <name type="scientific">Mesobaculum littorinae</name>
    <dbReference type="NCBI Taxonomy" id="2486419"/>
    <lineage>
        <taxon>Bacteria</taxon>
        <taxon>Pseudomonadati</taxon>
        <taxon>Pseudomonadota</taxon>
        <taxon>Alphaproteobacteria</taxon>
        <taxon>Rhodobacterales</taxon>
        <taxon>Roseobacteraceae</taxon>
        <taxon>Mesobaculum</taxon>
    </lineage>
</organism>
<dbReference type="InterPro" id="IPR029021">
    <property type="entry name" value="Prot-tyrosine_phosphatase-like"/>
</dbReference>
<dbReference type="CDD" id="cd14503">
    <property type="entry name" value="PTP-bact"/>
    <property type="match status" value="1"/>
</dbReference>
<feature type="domain" description="Beta-lactamase hydrolase-like protein phosphatase-like" evidence="1">
    <location>
        <begin position="2"/>
        <end position="110"/>
    </location>
</feature>
<dbReference type="AlphaFoldDB" id="A0A438AKG0"/>
<keyword evidence="3" id="KW-1185">Reference proteome</keyword>
<accession>A0A438AKG0</accession>
<gene>
    <name evidence="2" type="ORF">EKE94_01040</name>
</gene>
<protein>
    <submittedName>
        <fullName evidence="2">TIGR01244 family phosphatase</fullName>
    </submittedName>
</protein>
<reference evidence="2 3" key="1">
    <citation type="submission" date="2018-11" db="EMBL/GenBank/DDBJ databases">
        <title>Mesobaculum littorinae gen. nov., sp. nov., isolated from Littorina scabra that represents a novel genus of the order Rhodobacteraceae.</title>
        <authorList>
            <person name="Li F."/>
        </authorList>
    </citation>
    <scope>NUCLEOTIDE SEQUENCE [LARGE SCALE GENOMIC DNA]</scope>
    <source>
        <strain evidence="2 3">M0103</strain>
    </source>
</reference>
<proteinExistence type="predicted"/>
<evidence type="ECO:0000259" key="1">
    <source>
        <dbReference type="Pfam" id="PF04273"/>
    </source>
</evidence>
<dbReference type="InterPro" id="IPR005939">
    <property type="entry name" value="BLH_phosphatase-like"/>
</dbReference>
<name>A0A438AKG0_9RHOB</name>
<dbReference type="EMBL" id="RQXX01000001">
    <property type="protein sequence ID" value="RVV99313.1"/>
    <property type="molecule type" value="Genomic_DNA"/>
</dbReference>
<dbReference type="Pfam" id="PF04273">
    <property type="entry name" value="BLH_phosphatase"/>
    <property type="match status" value="1"/>
</dbReference>
<dbReference type="NCBIfam" id="TIGR01244">
    <property type="entry name" value="TIGR01244 family sulfur transferase"/>
    <property type="match status" value="1"/>
</dbReference>
<dbReference type="RefSeq" id="WP_127904755.1">
    <property type="nucleotide sequence ID" value="NZ_RQXX01000001.1"/>
</dbReference>
<dbReference type="Gene3D" id="3.90.190.10">
    <property type="entry name" value="Protein tyrosine phosphatase superfamily"/>
    <property type="match status" value="1"/>
</dbReference>
<comment type="caution">
    <text evidence="2">The sequence shown here is derived from an EMBL/GenBank/DDBJ whole genome shotgun (WGS) entry which is preliminary data.</text>
</comment>
<dbReference type="Proteomes" id="UP000285908">
    <property type="component" value="Unassembled WGS sequence"/>
</dbReference>
<dbReference type="SUPFAM" id="SSF52799">
    <property type="entry name" value="(Phosphotyrosine protein) phosphatases II"/>
    <property type="match status" value="1"/>
</dbReference>
<evidence type="ECO:0000313" key="2">
    <source>
        <dbReference type="EMBL" id="RVV99313.1"/>
    </source>
</evidence>
<dbReference type="OrthoDB" id="9805710at2"/>
<sequence length="137" mass="14267">MDIRPLTPAYAVAPQIAPQDFSALAEAGYTTVICNRPDTENPEELGSDAMAEAAASAGVDFHYVPVMNGALGPEQVEAHRVLLDAASGPVFAYCRSGTRSSIIWALGQKGRMPTDEILSAAAGAGYDLSGLRGELDA</sequence>
<dbReference type="GO" id="GO:0016787">
    <property type="term" value="F:hydrolase activity"/>
    <property type="evidence" value="ECO:0007669"/>
    <property type="project" value="InterPro"/>
</dbReference>